<dbReference type="HOGENOM" id="CLU_1493028_0_0_2"/>
<dbReference type="EMBL" id="CP000504">
    <property type="protein sequence ID" value="ABL88004.1"/>
    <property type="molecule type" value="Genomic_DNA"/>
</dbReference>
<keyword evidence="2" id="KW-1185">Reference proteome</keyword>
<dbReference type="RefSeq" id="WP_011762580.1">
    <property type="nucleotide sequence ID" value="NC_008701.1"/>
</dbReference>
<name>A1RSS2_PYRIL</name>
<dbReference type="GeneID" id="4618098"/>
<sequence>MECDVILDYLRERGISGSRKNSELVIAPVGSLQLGFWCPRDDFPNIDDIEDAKRVLGLDNLDVLIIVSYRPYILIDFLNSLIERANRWYGLQFNVKLLGVSSVELETGLEDALGRAFVEKPHKLSPGVKSEYICPQCGKDLLYLYREERYFSRKYRRRVVERIYACISCGFRARKIDLID</sequence>
<protein>
    <submittedName>
        <fullName evidence="1">Uncharacterized protein</fullName>
    </submittedName>
</protein>
<dbReference type="Proteomes" id="UP000002595">
    <property type="component" value="Chromosome"/>
</dbReference>
<dbReference type="OrthoDB" id="24321at2157"/>
<organism evidence="1 2">
    <name type="scientific">Pyrobaculum islandicum (strain DSM 4184 / JCM 9189 / GEO3)</name>
    <dbReference type="NCBI Taxonomy" id="384616"/>
    <lineage>
        <taxon>Archaea</taxon>
        <taxon>Thermoproteota</taxon>
        <taxon>Thermoprotei</taxon>
        <taxon>Thermoproteales</taxon>
        <taxon>Thermoproteaceae</taxon>
        <taxon>Pyrobaculum</taxon>
    </lineage>
</organism>
<dbReference type="eggNOG" id="arCOG05567">
    <property type="taxonomic scope" value="Archaea"/>
</dbReference>
<dbReference type="KEGG" id="pis:Pisl_0828"/>
<proteinExistence type="predicted"/>
<evidence type="ECO:0000313" key="1">
    <source>
        <dbReference type="EMBL" id="ABL88004.1"/>
    </source>
</evidence>
<dbReference type="AlphaFoldDB" id="A1RSS2"/>
<evidence type="ECO:0000313" key="2">
    <source>
        <dbReference type="Proteomes" id="UP000002595"/>
    </source>
</evidence>
<gene>
    <name evidence="1" type="ordered locus">Pisl_0828</name>
</gene>
<accession>A1RSS2</accession>
<reference evidence="1" key="1">
    <citation type="submission" date="2006-12" db="EMBL/GenBank/DDBJ databases">
        <title>Complete sequence of Pyrobaculum islandicum DSM 4184.</title>
        <authorList>
            <person name="Copeland A."/>
            <person name="Lucas S."/>
            <person name="Lapidus A."/>
            <person name="Barry K."/>
            <person name="Detter J.C."/>
            <person name="Glavina del Rio T."/>
            <person name="Dalin E."/>
            <person name="Tice H."/>
            <person name="Pitluck S."/>
            <person name="Meincke L."/>
            <person name="Brettin T."/>
            <person name="Bruce D."/>
            <person name="Han C."/>
            <person name="Tapia R."/>
            <person name="Gilna P."/>
            <person name="Schmutz J."/>
            <person name="Larimer F."/>
            <person name="Land M."/>
            <person name="Hauser L."/>
            <person name="Kyrpides N."/>
            <person name="Mikhailova N."/>
            <person name="Cozen A.E."/>
            <person name="Fitz-Gibbon S.T."/>
            <person name="House C.H."/>
            <person name="Saltikov C."/>
            <person name="Lowe T."/>
            <person name="Richardson P."/>
        </authorList>
    </citation>
    <scope>NUCLEOTIDE SEQUENCE [LARGE SCALE GENOMIC DNA]</scope>
    <source>
        <strain evidence="1">DSM 4184</strain>
    </source>
</reference>